<reference evidence="2" key="2">
    <citation type="submission" date="2019-06" db="EMBL/GenBank/DDBJ databases">
        <title>Genomics analysis of Aphanomyces spp. identifies a new class of oomycete effector associated with host adaptation.</title>
        <authorList>
            <person name="Gaulin E."/>
        </authorList>
    </citation>
    <scope>NUCLEOTIDE SEQUENCE</scope>
    <source>
        <strain evidence="2">CBS 578.67</strain>
    </source>
</reference>
<evidence type="ECO:0000313" key="3">
    <source>
        <dbReference type="EMBL" id="VFT89903.1"/>
    </source>
</evidence>
<sequence length="175" mass="19145">MTRCRPIIIGSSSHSSVKDINGFGSASTLAFSGTRHDWSVVDVPTTRLLGLTSAVSIKPSQTGARRTCRTCATTGLDGQSPEQPPRRESPKLGLDLLRPGIMFHGVASNGWTYCSLESSDETDFTPPYLDDCVVYPDLFSITKEQKPDFATAFFTYGPTWMRSCPTRRSPSTRAD</sequence>
<accession>A0A485KXH4</accession>
<evidence type="ECO:0000256" key="1">
    <source>
        <dbReference type="SAM" id="MobiDB-lite"/>
    </source>
</evidence>
<gene>
    <name evidence="3" type="primary">Aste57867_13058</name>
    <name evidence="2" type="ORF">As57867_013010</name>
    <name evidence="3" type="ORF">ASTE57867_13058</name>
</gene>
<dbReference type="Proteomes" id="UP000332933">
    <property type="component" value="Unassembled WGS sequence"/>
</dbReference>
<keyword evidence="4" id="KW-1185">Reference proteome</keyword>
<dbReference type="OrthoDB" id="415411at2759"/>
<protein>
    <submittedName>
        <fullName evidence="3">Aste57867_13058 protein</fullName>
    </submittedName>
</protein>
<dbReference type="EMBL" id="VJMH01005424">
    <property type="protein sequence ID" value="KAF0696169.1"/>
    <property type="molecule type" value="Genomic_DNA"/>
</dbReference>
<feature type="region of interest" description="Disordered" evidence="1">
    <location>
        <begin position="72"/>
        <end position="91"/>
    </location>
</feature>
<organism evidence="3 4">
    <name type="scientific">Aphanomyces stellatus</name>
    <dbReference type="NCBI Taxonomy" id="120398"/>
    <lineage>
        <taxon>Eukaryota</taxon>
        <taxon>Sar</taxon>
        <taxon>Stramenopiles</taxon>
        <taxon>Oomycota</taxon>
        <taxon>Saprolegniomycetes</taxon>
        <taxon>Saprolegniales</taxon>
        <taxon>Verrucalvaceae</taxon>
        <taxon>Aphanomyces</taxon>
    </lineage>
</organism>
<dbReference type="AlphaFoldDB" id="A0A485KXH4"/>
<dbReference type="EMBL" id="CAADRA010005445">
    <property type="protein sequence ID" value="VFT89903.1"/>
    <property type="molecule type" value="Genomic_DNA"/>
</dbReference>
<name>A0A485KXH4_9STRA</name>
<evidence type="ECO:0000313" key="4">
    <source>
        <dbReference type="Proteomes" id="UP000332933"/>
    </source>
</evidence>
<reference evidence="3 4" key="1">
    <citation type="submission" date="2019-03" db="EMBL/GenBank/DDBJ databases">
        <authorList>
            <person name="Gaulin E."/>
            <person name="Dumas B."/>
        </authorList>
    </citation>
    <scope>NUCLEOTIDE SEQUENCE [LARGE SCALE GENOMIC DNA]</scope>
    <source>
        <strain evidence="3">CBS 568.67</strain>
    </source>
</reference>
<evidence type="ECO:0000313" key="2">
    <source>
        <dbReference type="EMBL" id="KAF0696169.1"/>
    </source>
</evidence>
<proteinExistence type="predicted"/>